<dbReference type="GO" id="GO:0009636">
    <property type="term" value="P:response to toxic substance"/>
    <property type="evidence" value="ECO:0007669"/>
    <property type="project" value="TreeGrafter"/>
</dbReference>
<comment type="similarity">
    <text evidence="6">Belongs to the peptidase C1 family.</text>
</comment>
<dbReference type="EMBL" id="VLTL01000079">
    <property type="protein sequence ID" value="KAA0162582.1"/>
    <property type="molecule type" value="Genomic_DNA"/>
</dbReference>
<dbReference type="InterPro" id="IPR004134">
    <property type="entry name" value="Peptidase_C1B"/>
</dbReference>
<evidence type="ECO:0000313" key="9">
    <source>
        <dbReference type="EMBL" id="KAA0162582.1"/>
    </source>
</evidence>
<evidence type="ECO:0000256" key="5">
    <source>
        <dbReference type="ARBA" id="ARBA00022807"/>
    </source>
</evidence>
<proteinExistence type="inferred from homology"/>
<dbReference type="InterPro" id="IPR000169">
    <property type="entry name" value="Pept_cys_AS"/>
</dbReference>
<feature type="region of interest" description="Disordered" evidence="8">
    <location>
        <begin position="416"/>
        <end position="440"/>
    </location>
</feature>
<dbReference type="PROSITE" id="PS00139">
    <property type="entry name" value="THIOL_PROTEASE_CYS"/>
    <property type="match status" value="1"/>
</dbReference>
<dbReference type="GO" id="GO:0070005">
    <property type="term" value="F:cysteine-type aminopeptidase activity"/>
    <property type="evidence" value="ECO:0007669"/>
    <property type="project" value="InterPro"/>
</dbReference>
<dbReference type="PIRSF" id="PIRSF005700">
    <property type="entry name" value="PepC"/>
    <property type="match status" value="1"/>
</dbReference>
<comment type="caution">
    <text evidence="9">The sequence shown here is derived from an EMBL/GenBank/DDBJ whole genome shotgun (WGS) entry which is preliminary data.</text>
</comment>
<dbReference type="Gene3D" id="3.90.70.10">
    <property type="entry name" value="Cysteine proteinases"/>
    <property type="match status" value="1"/>
</dbReference>
<evidence type="ECO:0000256" key="7">
    <source>
        <dbReference type="PIRSR" id="PIRSR005700-1"/>
    </source>
</evidence>
<dbReference type="Pfam" id="PF03051">
    <property type="entry name" value="Peptidase_C1_2"/>
    <property type="match status" value="2"/>
</dbReference>
<dbReference type="GO" id="GO:0006508">
    <property type="term" value="P:proteolysis"/>
    <property type="evidence" value="ECO:0007669"/>
    <property type="project" value="UniProtKB-KW"/>
</dbReference>
<keyword evidence="3 6" id="KW-0645">Protease</keyword>
<dbReference type="PANTHER" id="PTHR10363">
    <property type="entry name" value="BLEOMYCIN HYDROLASE"/>
    <property type="match status" value="1"/>
</dbReference>
<keyword evidence="4 6" id="KW-0378">Hydrolase</keyword>
<accession>A0A5A8DAJ2</accession>
<evidence type="ECO:0000256" key="2">
    <source>
        <dbReference type="ARBA" id="ARBA00012465"/>
    </source>
</evidence>
<evidence type="ECO:0000256" key="4">
    <source>
        <dbReference type="ARBA" id="ARBA00022801"/>
    </source>
</evidence>
<dbReference type="AlphaFoldDB" id="A0A5A8DAJ2"/>
<keyword evidence="5 6" id="KW-0788">Thiol protease</keyword>
<reference evidence="9 10" key="1">
    <citation type="submission" date="2019-07" db="EMBL/GenBank/DDBJ databases">
        <title>Genomes of Cafeteria roenbergensis.</title>
        <authorList>
            <person name="Fischer M.G."/>
            <person name="Hackl T."/>
            <person name="Roman M."/>
        </authorList>
    </citation>
    <scope>NUCLEOTIDE SEQUENCE [LARGE SCALE GENOMIC DNA]</scope>
    <source>
        <strain evidence="9 10">RCC970-E3</strain>
    </source>
</reference>
<dbReference type="GO" id="GO:0005737">
    <property type="term" value="C:cytoplasm"/>
    <property type="evidence" value="ECO:0007669"/>
    <property type="project" value="TreeGrafter"/>
</dbReference>
<comment type="catalytic activity">
    <reaction evidence="1">
        <text>Inactivates bleomycin B2 (a cytotoxic glycometallopeptide) by hydrolysis of a carboxyamide bond of beta-aminoalanine, but also shows general aminopeptidase activity. The specificity varies somewhat with source, but amino acid arylamides of Met, Leu and Ala are preferred.</text>
        <dbReference type="EC" id="3.4.22.40"/>
    </reaction>
</comment>
<feature type="active site" evidence="7">
    <location>
        <position position="450"/>
    </location>
</feature>
<feature type="active site" evidence="7">
    <location>
        <position position="87"/>
    </location>
</feature>
<organism evidence="9 10">
    <name type="scientific">Cafeteria roenbergensis</name>
    <name type="common">Marine flagellate</name>
    <dbReference type="NCBI Taxonomy" id="33653"/>
    <lineage>
        <taxon>Eukaryota</taxon>
        <taxon>Sar</taxon>
        <taxon>Stramenopiles</taxon>
        <taxon>Bigyra</taxon>
        <taxon>Opalozoa</taxon>
        <taxon>Bicosoecida</taxon>
        <taxon>Cafeteriaceae</taxon>
        <taxon>Cafeteria</taxon>
    </lineage>
</organism>
<evidence type="ECO:0000256" key="1">
    <source>
        <dbReference type="ARBA" id="ARBA00000423"/>
    </source>
</evidence>
<dbReference type="SUPFAM" id="SSF54001">
    <property type="entry name" value="Cysteine proteinases"/>
    <property type="match status" value="1"/>
</dbReference>
<dbReference type="GO" id="GO:0004197">
    <property type="term" value="F:cysteine-type endopeptidase activity"/>
    <property type="evidence" value="ECO:0007669"/>
    <property type="project" value="UniProtKB-EC"/>
</dbReference>
<protein>
    <recommendedName>
        <fullName evidence="2">bleomycin hydrolase</fullName>
        <ecNumber evidence="2">3.4.22.40</ecNumber>
    </recommendedName>
</protein>
<dbReference type="Proteomes" id="UP000324907">
    <property type="component" value="Unassembled WGS sequence"/>
</dbReference>
<dbReference type="InterPro" id="IPR038765">
    <property type="entry name" value="Papain-like_cys_pep_sf"/>
</dbReference>
<feature type="active site" evidence="7">
    <location>
        <position position="386"/>
    </location>
</feature>
<dbReference type="GO" id="GO:0043418">
    <property type="term" value="P:homocysteine catabolic process"/>
    <property type="evidence" value="ECO:0007669"/>
    <property type="project" value="TreeGrafter"/>
</dbReference>
<dbReference type="PANTHER" id="PTHR10363:SF2">
    <property type="entry name" value="BLEOMYCIN HYDROLASE"/>
    <property type="match status" value="1"/>
</dbReference>
<name>A0A5A8DAJ2_CAFRO</name>
<evidence type="ECO:0000256" key="3">
    <source>
        <dbReference type="ARBA" id="ARBA00022670"/>
    </source>
</evidence>
<evidence type="ECO:0000256" key="6">
    <source>
        <dbReference type="PIRNR" id="PIRNR005700"/>
    </source>
</evidence>
<gene>
    <name evidence="9" type="ORF">FNF28_04675</name>
</gene>
<dbReference type="EC" id="3.4.22.40" evidence="2"/>
<sequence length="516" mass="55353">MAAAAATTTFEDPGRMRGAALTADAMKTLDESMDENPEARTLAGIVPRVPAVDALNSFEALSGDPHLFSHTVSKDVSVTSQHSTGRCWIFAALNCVRAAMVHRYGLPSTFELSQAHVFYWDKLERANWFLHSVWDSAGEGADSRVMQHLLSSPSEDGGQWAMLTAIIEKHGLMPKSQFPDLVHGRASATLNGALNAKLREFAGSLVSLKKDGGSDADAQGMIGGMMGVVHRTVTTCLGRPPAVVDFEYRPQGGKGLVCARGMTPLAFYRDIVKPCFDFSAYVSVVHDPRPEHPVGSIMTVAKLGSVVASPFPVRYINATPRTLKELVIGCLTDDIPVWFGCDVGKSLHRARGVLSLANYDFAGVLGVCRCMSKEDRIRYKHSLMTHAMTFSGYHVPSSATSMADFVPASSAKKAPAAASGDAEAGDDAAASEDKASPPAVDDVSRFRVDNSWGNKGDGSGRLSMTSAWFDEYVYQIAVHKDRLPADMRALVEADADVIVLPPWDPLGALAEGTSLC</sequence>
<evidence type="ECO:0000313" key="10">
    <source>
        <dbReference type="Proteomes" id="UP000324907"/>
    </source>
</evidence>
<evidence type="ECO:0000256" key="8">
    <source>
        <dbReference type="SAM" id="MobiDB-lite"/>
    </source>
</evidence>